<dbReference type="EMBL" id="JAPWDV010000001">
    <property type="protein sequence ID" value="KAJ6224672.1"/>
    <property type="molecule type" value="Genomic_DNA"/>
</dbReference>
<name>A0A9Q0MHP3_BLOTA</name>
<dbReference type="Pfam" id="PF03619">
    <property type="entry name" value="Solute_trans_a"/>
    <property type="match status" value="1"/>
</dbReference>
<evidence type="ECO:0000256" key="2">
    <source>
        <dbReference type="ARBA" id="ARBA00022692"/>
    </source>
</evidence>
<comment type="caution">
    <text evidence="5">The sequence shown here is derived from an EMBL/GenBank/DDBJ whole genome shotgun (WGS) entry which is preliminary data.</text>
</comment>
<proteinExistence type="predicted"/>
<gene>
    <name evidence="5" type="ORF">RDWZM_003217</name>
</gene>
<evidence type="ECO:0000313" key="6">
    <source>
        <dbReference type="Proteomes" id="UP001142055"/>
    </source>
</evidence>
<dbReference type="InterPro" id="IPR005178">
    <property type="entry name" value="Ostalpha/TMEM184C"/>
</dbReference>
<protein>
    <submittedName>
        <fullName evidence="5">Uncharacterized protein</fullName>
    </submittedName>
</protein>
<organism evidence="5 6">
    <name type="scientific">Blomia tropicalis</name>
    <name type="common">Mite</name>
    <dbReference type="NCBI Taxonomy" id="40697"/>
    <lineage>
        <taxon>Eukaryota</taxon>
        <taxon>Metazoa</taxon>
        <taxon>Ecdysozoa</taxon>
        <taxon>Arthropoda</taxon>
        <taxon>Chelicerata</taxon>
        <taxon>Arachnida</taxon>
        <taxon>Acari</taxon>
        <taxon>Acariformes</taxon>
        <taxon>Sarcoptiformes</taxon>
        <taxon>Astigmata</taxon>
        <taxon>Glycyphagoidea</taxon>
        <taxon>Echimyopodidae</taxon>
        <taxon>Blomia</taxon>
    </lineage>
</organism>
<evidence type="ECO:0000256" key="4">
    <source>
        <dbReference type="ARBA" id="ARBA00023136"/>
    </source>
</evidence>
<evidence type="ECO:0000313" key="5">
    <source>
        <dbReference type="EMBL" id="KAJ6224672.1"/>
    </source>
</evidence>
<evidence type="ECO:0000256" key="1">
    <source>
        <dbReference type="ARBA" id="ARBA00004141"/>
    </source>
</evidence>
<comment type="subcellular location">
    <subcellularLocation>
        <location evidence="1">Membrane</location>
        <topology evidence="1">Multi-pass membrane protein</topology>
    </subcellularLocation>
</comment>
<dbReference type="GO" id="GO:0016020">
    <property type="term" value="C:membrane"/>
    <property type="evidence" value="ECO:0007669"/>
    <property type="project" value="UniProtKB-SubCell"/>
</dbReference>
<accession>A0A9Q0MHP3</accession>
<dbReference type="Proteomes" id="UP001142055">
    <property type="component" value="Chromosome 1"/>
</dbReference>
<evidence type="ECO:0000256" key="3">
    <source>
        <dbReference type="ARBA" id="ARBA00022989"/>
    </source>
</evidence>
<keyword evidence="6" id="KW-1185">Reference proteome</keyword>
<keyword evidence="3" id="KW-1133">Transmembrane helix</keyword>
<keyword evidence="2" id="KW-0812">Transmembrane</keyword>
<sequence>MVLYDAKTTKLKENVLQMSDIDAVFKSTDKREESESSIEQSVSTYENDIDIESGTEENSILSLSSNIEDANIDNSHSVTNKRLRLENIVNDLSRKSNAFIPSSKDISNYEMSRNLQDFLICFEMLLAAIAHTYVFSHKEFVDSSRTTNPMLYTFTRIIDFTDERTDVYDHFRHIRTRLRDICIPPKNGYINIDDNSAPLIPMETRRVYGGVNEEHANTADFQKL</sequence>
<reference evidence="5" key="1">
    <citation type="submission" date="2022-12" db="EMBL/GenBank/DDBJ databases">
        <title>Genome assemblies of Blomia tropicalis.</title>
        <authorList>
            <person name="Cui Y."/>
        </authorList>
    </citation>
    <scope>NUCLEOTIDE SEQUENCE</scope>
    <source>
        <tissue evidence="5">Adult mites</tissue>
    </source>
</reference>
<dbReference type="AlphaFoldDB" id="A0A9Q0MHP3"/>
<keyword evidence="4" id="KW-0472">Membrane</keyword>